<evidence type="ECO:0000256" key="5">
    <source>
        <dbReference type="ARBA" id="ARBA00022679"/>
    </source>
</evidence>
<feature type="transmembrane region" description="Helical" evidence="15">
    <location>
        <begin position="594"/>
        <end position="612"/>
    </location>
</feature>
<dbReference type="GO" id="GO:0008270">
    <property type="term" value="F:zinc ion binding"/>
    <property type="evidence" value="ECO:0007669"/>
    <property type="project" value="UniProtKB-KW"/>
</dbReference>
<keyword evidence="10" id="KW-0833">Ubl conjugation pathway</keyword>
<evidence type="ECO:0000256" key="3">
    <source>
        <dbReference type="ARBA" id="ARBA00004906"/>
    </source>
</evidence>
<keyword evidence="7" id="KW-0479">Metal-binding</keyword>
<comment type="catalytic activity">
    <reaction evidence="1">
        <text>S-ubiquitinyl-[E2 ubiquitin-conjugating enzyme]-L-cysteine + [acceptor protein]-L-lysine = [E2 ubiquitin-conjugating enzyme]-L-cysteine + N(6)-ubiquitinyl-[acceptor protein]-L-lysine.</text>
        <dbReference type="EC" id="2.3.2.27"/>
    </reaction>
</comment>
<keyword evidence="12 15" id="KW-1133">Transmembrane helix</keyword>
<dbReference type="UniPathway" id="UPA00143"/>
<keyword evidence="13 15" id="KW-0472">Membrane</keyword>
<organism evidence="17 18">
    <name type="scientific">Sistotremastrum suecicum HHB10207 ss-3</name>
    <dbReference type="NCBI Taxonomy" id="1314776"/>
    <lineage>
        <taxon>Eukaryota</taxon>
        <taxon>Fungi</taxon>
        <taxon>Dikarya</taxon>
        <taxon>Basidiomycota</taxon>
        <taxon>Agaricomycotina</taxon>
        <taxon>Agaricomycetes</taxon>
        <taxon>Sistotremastrales</taxon>
        <taxon>Sistotremastraceae</taxon>
        <taxon>Sistotremastrum</taxon>
    </lineage>
</organism>
<comment type="pathway">
    <text evidence="3">Protein modification; protein ubiquitination.</text>
</comment>
<dbReference type="Pfam" id="PF13639">
    <property type="entry name" value="zf-RING_2"/>
    <property type="match status" value="1"/>
</dbReference>
<feature type="transmembrane region" description="Helical" evidence="15">
    <location>
        <begin position="369"/>
        <end position="388"/>
    </location>
</feature>
<keyword evidence="8" id="KW-0732">Signal</keyword>
<dbReference type="SMART" id="SM00184">
    <property type="entry name" value="RING"/>
    <property type="match status" value="1"/>
</dbReference>
<evidence type="ECO:0000256" key="12">
    <source>
        <dbReference type="ARBA" id="ARBA00022989"/>
    </source>
</evidence>
<dbReference type="InterPro" id="IPR001841">
    <property type="entry name" value="Znf_RING"/>
</dbReference>
<dbReference type="GO" id="GO:0016567">
    <property type="term" value="P:protein ubiquitination"/>
    <property type="evidence" value="ECO:0007669"/>
    <property type="project" value="UniProtKB-UniPathway"/>
</dbReference>
<evidence type="ECO:0000256" key="1">
    <source>
        <dbReference type="ARBA" id="ARBA00000900"/>
    </source>
</evidence>
<evidence type="ECO:0000256" key="6">
    <source>
        <dbReference type="ARBA" id="ARBA00022692"/>
    </source>
</evidence>
<evidence type="ECO:0000256" key="10">
    <source>
        <dbReference type="ARBA" id="ARBA00022786"/>
    </source>
</evidence>
<dbReference type="Gene3D" id="3.30.40.10">
    <property type="entry name" value="Zinc/RING finger domain, C3HC4 (zinc finger)"/>
    <property type="match status" value="1"/>
</dbReference>
<proteinExistence type="predicted"/>
<dbReference type="PANTHER" id="PTHR22763:SF162">
    <property type="entry name" value="TRANSMEMBRANE E3 UBIQUITIN-PROTEIN LIGASE 1"/>
    <property type="match status" value="1"/>
</dbReference>
<evidence type="ECO:0000313" key="18">
    <source>
        <dbReference type="Proteomes" id="UP000076798"/>
    </source>
</evidence>
<dbReference type="STRING" id="1314776.A0A166HZR9"/>
<name>A0A166HZR9_9AGAM</name>
<dbReference type="SUPFAM" id="SSF57850">
    <property type="entry name" value="RING/U-box"/>
    <property type="match status" value="1"/>
</dbReference>
<protein>
    <recommendedName>
        <fullName evidence="4">RING-type E3 ubiquitin transferase</fullName>
        <ecNumber evidence="4">2.3.2.27</ecNumber>
    </recommendedName>
</protein>
<evidence type="ECO:0000256" key="11">
    <source>
        <dbReference type="ARBA" id="ARBA00022833"/>
    </source>
</evidence>
<comment type="subcellular location">
    <subcellularLocation>
        <location evidence="2">Endomembrane system</location>
        <topology evidence="2">Multi-pass membrane protein</topology>
    </subcellularLocation>
</comment>
<dbReference type="GO" id="GO:0044695">
    <property type="term" value="C:Dsc E3 ubiquitin ligase complex"/>
    <property type="evidence" value="ECO:0007669"/>
    <property type="project" value="TreeGrafter"/>
</dbReference>
<dbReference type="Proteomes" id="UP000076798">
    <property type="component" value="Unassembled WGS sequence"/>
</dbReference>
<accession>A0A166HZR9</accession>
<dbReference type="GO" id="GO:0061630">
    <property type="term" value="F:ubiquitin protein ligase activity"/>
    <property type="evidence" value="ECO:0007669"/>
    <property type="project" value="UniProtKB-EC"/>
</dbReference>
<evidence type="ECO:0000256" key="14">
    <source>
        <dbReference type="PROSITE-ProRule" id="PRU00175"/>
    </source>
</evidence>
<gene>
    <name evidence="17" type="ORF">SISSUDRAFT_1125118</name>
</gene>
<sequence length="718" mass="79692">MSSPATPSPQEQARADHAEALRRMEEAMGRGPATATPRSSLSSFILLTFFFFFFSGGGNDLPMPAHTQLHDSLKSLLYQQSNFTAWINGSESNFSLIEQPPAVAHLIQTLLPTLPPLDTSLFSYSHNVTGYFESPVTIHNLTDPFNVTWSTEAQDVVKSINASDIIDRLGTWNWSAVSNLGITIKEPMPQVNFEASDPDIVMFNGEVTIESETEFQYVKFDLEGVHFPKNGTFYAFAEPQGRKVETRQIPSLVPEGAQNATAQAIVPILESKIERLRNIIASGATELTNEESPPETTCSLKLYGQLQPAPLPQYLLENLEAEVENPTGASTISAPPPLLDAILLSEDCGFLLEIREAKGMKAARFWRKMTTYAGSSFIIYCALLALFVKHTKETATPAAVSRVSRWSFIIQAGADAFSFVAHVSYGILTDSQASLPLLAPGFLACIMLINQAQYALQIRAVQDPEETALAALAARTAGTEQRPETFMQSVFRQSVLFGWVNDLRRVDPNPKFWIMLTIGLGLFLKVLFHPALLFTIMGLLYTLLWVPQIIRSARRNTMRAMSLQYVIGTTIGRAFFPLYFFACPQNILGVHTTWWVWTLMGAVFLQVVVMVLQDIFGPSFFMPTSWLTTPPYDYHPVMPLPDIEAPEQSLGDCAICMDAILVHPEISSGEKAGLLMAAAERRTYSLAPCNHLFHTHCLEQWLGVKNICPQCRRLLPPL</sequence>
<evidence type="ECO:0000256" key="13">
    <source>
        <dbReference type="ARBA" id="ARBA00023136"/>
    </source>
</evidence>
<dbReference type="Pfam" id="PF11145">
    <property type="entry name" value="DUF2921"/>
    <property type="match status" value="1"/>
</dbReference>
<feature type="transmembrane region" description="Helical" evidence="15">
    <location>
        <begin position="565"/>
        <end position="582"/>
    </location>
</feature>
<dbReference type="EMBL" id="KV428009">
    <property type="protein sequence ID" value="KZT43241.1"/>
    <property type="molecule type" value="Genomic_DNA"/>
</dbReference>
<dbReference type="PANTHER" id="PTHR22763">
    <property type="entry name" value="RING ZINC FINGER PROTEIN"/>
    <property type="match status" value="1"/>
</dbReference>
<reference evidence="17 18" key="1">
    <citation type="journal article" date="2016" name="Mol. Biol. Evol.">
        <title>Comparative Genomics of Early-Diverging Mushroom-Forming Fungi Provides Insights into the Origins of Lignocellulose Decay Capabilities.</title>
        <authorList>
            <person name="Nagy L.G."/>
            <person name="Riley R."/>
            <person name="Tritt A."/>
            <person name="Adam C."/>
            <person name="Daum C."/>
            <person name="Floudas D."/>
            <person name="Sun H."/>
            <person name="Yadav J.S."/>
            <person name="Pangilinan J."/>
            <person name="Larsson K.H."/>
            <person name="Matsuura K."/>
            <person name="Barry K."/>
            <person name="Labutti K."/>
            <person name="Kuo R."/>
            <person name="Ohm R.A."/>
            <person name="Bhattacharya S.S."/>
            <person name="Shirouzu T."/>
            <person name="Yoshinaga Y."/>
            <person name="Martin F.M."/>
            <person name="Grigoriev I.V."/>
            <person name="Hibbett D.S."/>
        </authorList>
    </citation>
    <scope>NUCLEOTIDE SEQUENCE [LARGE SCALE GENOMIC DNA]</scope>
    <source>
        <strain evidence="17 18">HHB10207 ss-3</strain>
    </source>
</reference>
<evidence type="ECO:0000256" key="8">
    <source>
        <dbReference type="ARBA" id="ARBA00022729"/>
    </source>
</evidence>
<feature type="domain" description="RING-type" evidence="16">
    <location>
        <begin position="653"/>
        <end position="712"/>
    </location>
</feature>
<dbReference type="OrthoDB" id="9984778at2759"/>
<evidence type="ECO:0000256" key="7">
    <source>
        <dbReference type="ARBA" id="ARBA00022723"/>
    </source>
</evidence>
<keyword evidence="6 15" id="KW-0812">Transmembrane</keyword>
<dbReference type="GO" id="GO:0043161">
    <property type="term" value="P:proteasome-mediated ubiquitin-dependent protein catabolic process"/>
    <property type="evidence" value="ECO:0007669"/>
    <property type="project" value="TreeGrafter"/>
</dbReference>
<dbReference type="AlphaFoldDB" id="A0A166HZR9"/>
<feature type="transmembrane region" description="Helical" evidence="15">
    <location>
        <begin position="512"/>
        <end position="544"/>
    </location>
</feature>
<keyword evidence="5" id="KW-0808">Transferase</keyword>
<dbReference type="InterPro" id="IPR021319">
    <property type="entry name" value="DUF2921"/>
</dbReference>
<keyword evidence="18" id="KW-1185">Reference proteome</keyword>
<keyword evidence="9 14" id="KW-0863">Zinc-finger</keyword>
<evidence type="ECO:0000259" key="16">
    <source>
        <dbReference type="PROSITE" id="PS50089"/>
    </source>
</evidence>
<evidence type="ECO:0000256" key="4">
    <source>
        <dbReference type="ARBA" id="ARBA00012483"/>
    </source>
</evidence>
<keyword evidence="11" id="KW-0862">Zinc</keyword>
<evidence type="ECO:0000256" key="15">
    <source>
        <dbReference type="SAM" id="Phobius"/>
    </source>
</evidence>
<evidence type="ECO:0000313" key="17">
    <source>
        <dbReference type="EMBL" id="KZT43241.1"/>
    </source>
</evidence>
<dbReference type="EC" id="2.3.2.27" evidence="4"/>
<dbReference type="PROSITE" id="PS50089">
    <property type="entry name" value="ZF_RING_2"/>
    <property type="match status" value="1"/>
</dbReference>
<dbReference type="GO" id="GO:0012505">
    <property type="term" value="C:endomembrane system"/>
    <property type="evidence" value="ECO:0007669"/>
    <property type="project" value="UniProtKB-SubCell"/>
</dbReference>
<evidence type="ECO:0000256" key="2">
    <source>
        <dbReference type="ARBA" id="ARBA00004127"/>
    </source>
</evidence>
<dbReference type="InterPro" id="IPR013083">
    <property type="entry name" value="Znf_RING/FYVE/PHD"/>
</dbReference>
<evidence type="ECO:0000256" key="9">
    <source>
        <dbReference type="ARBA" id="ARBA00022771"/>
    </source>
</evidence>
<dbReference type="InterPro" id="IPR050731">
    <property type="entry name" value="HRD1_E3_ubiq-ligases"/>
</dbReference>